<dbReference type="AlphaFoldDB" id="A0A2A9EKK5"/>
<evidence type="ECO:0000256" key="2">
    <source>
        <dbReference type="ARBA" id="ARBA00009142"/>
    </source>
</evidence>
<dbReference type="PANTHER" id="PTHR30269">
    <property type="entry name" value="TRANSMEMBRANE PROTEIN YFCA"/>
    <property type="match status" value="1"/>
</dbReference>
<evidence type="ECO:0000256" key="7">
    <source>
        <dbReference type="ARBA" id="ARBA00023136"/>
    </source>
</evidence>
<feature type="transmembrane region" description="Helical" evidence="8">
    <location>
        <begin position="149"/>
        <end position="173"/>
    </location>
</feature>
<dbReference type="GO" id="GO:0005886">
    <property type="term" value="C:plasma membrane"/>
    <property type="evidence" value="ECO:0007669"/>
    <property type="project" value="UniProtKB-SubCell"/>
</dbReference>
<comment type="caution">
    <text evidence="9">The sequence shown here is derived from an EMBL/GenBank/DDBJ whole genome shotgun (WGS) entry which is preliminary data.</text>
</comment>
<dbReference type="EMBL" id="PDJI01000004">
    <property type="protein sequence ID" value="PFG38785.1"/>
    <property type="molecule type" value="Genomic_DNA"/>
</dbReference>
<evidence type="ECO:0000313" key="9">
    <source>
        <dbReference type="EMBL" id="PFG38785.1"/>
    </source>
</evidence>
<feature type="transmembrane region" description="Helical" evidence="8">
    <location>
        <begin position="77"/>
        <end position="94"/>
    </location>
</feature>
<evidence type="ECO:0000256" key="4">
    <source>
        <dbReference type="ARBA" id="ARBA00022475"/>
    </source>
</evidence>
<dbReference type="InterPro" id="IPR052017">
    <property type="entry name" value="TSUP"/>
</dbReference>
<keyword evidence="3" id="KW-0813">Transport</keyword>
<keyword evidence="5 8" id="KW-0812">Transmembrane</keyword>
<evidence type="ECO:0000256" key="6">
    <source>
        <dbReference type="ARBA" id="ARBA00022989"/>
    </source>
</evidence>
<keyword evidence="7 8" id="KW-0472">Membrane</keyword>
<proteinExistence type="inferred from homology"/>
<feature type="transmembrane region" description="Helical" evidence="8">
    <location>
        <begin position="213"/>
        <end position="232"/>
    </location>
</feature>
<feature type="transmembrane region" description="Helical" evidence="8">
    <location>
        <begin position="238"/>
        <end position="257"/>
    </location>
</feature>
<name>A0A2A9EKK5_9MICO</name>
<dbReference type="OrthoDB" id="9801058at2"/>
<reference evidence="9 10" key="1">
    <citation type="submission" date="2017-10" db="EMBL/GenBank/DDBJ databases">
        <title>Sequencing the genomes of 1000 actinobacteria strains.</title>
        <authorList>
            <person name="Klenk H.-P."/>
        </authorList>
    </citation>
    <scope>NUCLEOTIDE SEQUENCE [LARGE SCALE GENOMIC DNA]</scope>
    <source>
        <strain evidence="9 10">DSM 21838</strain>
    </source>
</reference>
<evidence type="ECO:0000256" key="8">
    <source>
        <dbReference type="RuleBase" id="RU363041"/>
    </source>
</evidence>
<evidence type="ECO:0000256" key="1">
    <source>
        <dbReference type="ARBA" id="ARBA00004651"/>
    </source>
</evidence>
<sequence>MPELSALAWSLLVAGALLVGLSKTAVPGAATISVALFAAVLPARASTGALLVLLMVGDLFAVWSYRAHADLATLRRLVPTVLLGVLAGTAFLAVAGDDGVRRTIGVILLGLLALTVARRARSRRARRTGEGSPRPAGGGLRRRITTGTYGVLGGFTTMVANAGGPVMALYFLASSYSINRFLGTAAWFFFAVNLAKTPFSVSLGLITADSLRLDLLLLPAVVLGALVGRPLARRLDQQLFERLVMALTVVSALYLLLG</sequence>
<evidence type="ECO:0000256" key="3">
    <source>
        <dbReference type="ARBA" id="ARBA00022448"/>
    </source>
</evidence>
<keyword evidence="10" id="KW-1185">Reference proteome</keyword>
<evidence type="ECO:0000256" key="5">
    <source>
        <dbReference type="ARBA" id="ARBA00022692"/>
    </source>
</evidence>
<keyword evidence="6 8" id="KW-1133">Transmembrane helix</keyword>
<organism evidence="9 10">
    <name type="scientific">Georgenia soli</name>
    <dbReference type="NCBI Taxonomy" id="638953"/>
    <lineage>
        <taxon>Bacteria</taxon>
        <taxon>Bacillati</taxon>
        <taxon>Actinomycetota</taxon>
        <taxon>Actinomycetes</taxon>
        <taxon>Micrococcales</taxon>
        <taxon>Bogoriellaceae</taxon>
        <taxon>Georgenia</taxon>
    </lineage>
</organism>
<dbReference type="InterPro" id="IPR002781">
    <property type="entry name" value="TM_pro_TauE-like"/>
</dbReference>
<comment type="similarity">
    <text evidence="2 8">Belongs to the 4-toluene sulfonate uptake permease (TSUP) (TC 2.A.102) family.</text>
</comment>
<protein>
    <recommendedName>
        <fullName evidence="8">Probable membrane transporter protein</fullName>
    </recommendedName>
</protein>
<feature type="transmembrane region" description="Helical" evidence="8">
    <location>
        <begin position="185"/>
        <end position="206"/>
    </location>
</feature>
<comment type="subcellular location">
    <subcellularLocation>
        <location evidence="1 8">Cell membrane</location>
        <topology evidence="1 8">Multi-pass membrane protein</topology>
    </subcellularLocation>
</comment>
<dbReference type="RefSeq" id="WP_098482996.1">
    <property type="nucleotide sequence ID" value="NZ_PDJI01000004.1"/>
</dbReference>
<dbReference type="Proteomes" id="UP000222106">
    <property type="component" value="Unassembled WGS sequence"/>
</dbReference>
<dbReference type="PANTHER" id="PTHR30269:SF23">
    <property type="entry name" value="MEMBRANE TRANSPORTER PROTEIN YDHB-RELATED"/>
    <property type="match status" value="1"/>
</dbReference>
<gene>
    <name evidence="9" type="ORF">ATJ97_1272</name>
</gene>
<keyword evidence="4 8" id="KW-1003">Cell membrane</keyword>
<accession>A0A2A9EKK5</accession>
<dbReference type="Pfam" id="PF01925">
    <property type="entry name" value="TauE"/>
    <property type="match status" value="1"/>
</dbReference>
<feature type="transmembrane region" description="Helical" evidence="8">
    <location>
        <begin position="100"/>
        <end position="117"/>
    </location>
</feature>
<evidence type="ECO:0000313" key="10">
    <source>
        <dbReference type="Proteomes" id="UP000222106"/>
    </source>
</evidence>